<accession>A0A8H6Z8L3</accession>
<feature type="compositionally biased region" description="Gly residues" evidence="1">
    <location>
        <begin position="134"/>
        <end position="158"/>
    </location>
</feature>
<feature type="region of interest" description="Disordered" evidence="1">
    <location>
        <begin position="262"/>
        <end position="283"/>
    </location>
</feature>
<dbReference type="AlphaFoldDB" id="A0A8H6Z8L3"/>
<proteinExistence type="predicted"/>
<evidence type="ECO:0000313" key="3">
    <source>
        <dbReference type="Proteomes" id="UP000623467"/>
    </source>
</evidence>
<gene>
    <name evidence="2" type="ORF">MSAN_00507700</name>
</gene>
<dbReference type="EMBL" id="JACAZH010000003">
    <property type="protein sequence ID" value="KAF7373004.1"/>
    <property type="molecule type" value="Genomic_DNA"/>
</dbReference>
<feature type="compositionally biased region" description="Polar residues" evidence="1">
    <location>
        <begin position="42"/>
        <end position="57"/>
    </location>
</feature>
<name>A0A8H6Z8L3_9AGAR</name>
<feature type="compositionally biased region" description="Polar residues" evidence="1">
    <location>
        <begin position="98"/>
        <end position="113"/>
    </location>
</feature>
<protein>
    <submittedName>
        <fullName evidence="2">Uncharacterized protein</fullName>
    </submittedName>
</protein>
<feature type="region of interest" description="Disordered" evidence="1">
    <location>
        <begin position="1"/>
        <end position="191"/>
    </location>
</feature>
<organism evidence="2 3">
    <name type="scientific">Mycena sanguinolenta</name>
    <dbReference type="NCBI Taxonomy" id="230812"/>
    <lineage>
        <taxon>Eukaryota</taxon>
        <taxon>Fungi</taxon>
        <taxon>Dikarya</taxon>
        <taxon>Basidiomycota</taxon>
        <taxon>Agaricomycotina</taxon>
        <taxon>Agaricomycetes</taxon>
        <taxon>Agaricomycetidae</taxon>
        <taxon>Agaricales</taxon>
        <taxon>Marasmiineae</taxon>
        <taxon>Mycenaceae</taxon>
        <taxon>Mycena</taxon>
    </lineage>
</organism>
<comment type="caution">
    <text evidence="2">The sequence shown here is derived from an EMBL/GenBank/DDBJ whole genome shotgun (WGS) entry which is preliminary data.</text>
</comment>
<feature type="compositionally biased region" description="Basic residues" evidence="1">
    <location>
        <begin position="1"/>
        <end position="10"/>
    </location>
</feature>
<sequence length="283" mass="28765">MNDRFRKIRQRFSPAPSVSVSGAENASRRADNGEASMKGNDTAKTSVPSDTGSASRRANNREASMKGGDTVKTAPSSDPESASKCADNQEDLGKGESDSITQSDQKGCSLPQNAEQADAEQADRGGTDLLRFGRMGGGTGGDGGDGGMKFGSNAGSGKGLNVQKDPSPQEAGNDEGIIGGGTGGKGGWGRVWGGEGGVGGGPIIPLEAVGEFKWIEGGRGGEGGSALEIGGKGGDGEAPTFPETDLDFRNQDCGARVCPNSRRRAAGFPHGPHTCISSHAQRP</sequence>
<keyword evidence="3" id="KW-1185">Reference proteome</keyword>
<evidence type="ECO:0000313" key="2">
    <source>
        <dbReference type="EMBL" id="KAF7373004.1"/>
    </source>
</evidence>
<feature type="compositionally biased region" description="Gly residues" evidence="1">
    <location>
        <begin position="177"/>
        <end position="191"/>
    </location>
</feature>
<dbReference type="Proteomes" id="UP000623467">
    <property type="component" value="Unassembled WGS sequence"/>
</dbReference>
<reference evidence="2" key="1">
    <citation type="submission" date="2020-05" db="EMBL/GenBank/DDBJ databases">
        <title>Mycena genomes resolve the evolution of fungal bioluminescence.</title>
        <authorList>
            <person name="Tsai I.J."/>
        </authorList>
    </citation>
    <scope>NUCLEOTIDE SEQUENCE</scope>
    <source>
        <strain evidence="2">160909Yilan</strain>
    </source>
</reference>
<evidence type="ECO:0000256" key="1">
    <source>
        <dbReference type="SAM" id="MobiDB-lite"/>
    </source>
</evidence>